<reference evidence="1" key="1">
    <citation type="submission" date="2023-06" db="EMBL/GenBank/DDBJ databases">
        <title>Genome-scale phylogeny and comparative genomics of the fungal order Sordariales.</title>
        <authorList>
            <consortium name="Lawrence Berkeley National Laboratory"/>
            <person name="Hensen N."/>
            <person name="Bonometti L."/>
            <person name="Westerberg I."/>
            <person name="Brannstrom I.O."/>
            <person name="Guillou S."/>
            <person name="Cros-Aarteil S."/>
            <person name="Calhoun S."/>
            <person name="Haridas S."/>
            <person name="Kuo A."/>
            <person name="Mondo S."/>
            <person name="Pangilinan J."/>
            <person name="Riley R."/>
            <person name="Labutti K."/>
            <person name="Andreopoulos B."/>
            <person name="Lipzen A."/>
            <person name="Chen C."/>
            <person name="Yanf M."/>
            <person name="Daum C."/>
            <person name="Ng V."/>
            <person name="Clum A."/>
            <person name="Steindorff A."/>
            <person name="Ohm R."/>
            <person name="Martin F."/>
            <person name="Silar P."/>
            <person name="Natvig D."/>
            <person name="Lalanne C."/>
            <person name="Gautier V."/>
            <person name="Ament-Velasquez S.L."/>
            <person name="Kruys A."/>
            <person name="Hutchinson M.I."/>
            <person name="Powell A.J."/>
            <person name="Barry K."/>
            <person name="Miller A.N."/>
            <person name="Grigoriev I.V."/>
            <person name="Debuchy R."/>
            <person name="Gladieux P."/>
            <person name="Thoren M.H."/>
            <person name="Johannesson H."/>
        </authorList>
    </citation>
    <scope>NUCLEOTIDE SEQUENCE</scope>
    <source>
        <strain evidence="1">SMH4607-1</strain>
    </source>
</reference>
<gene>
    <name evidence="1" type="ORF">B0H67DRAFT_261317</name>
</gene>
<comment type="caution">
    <text evidence="1">The sequence shown here is derived from an EMBL/GenBank/DDBJ whole genome shotgun (WGS) entry which is preliminary data.</text>
</comment>
<proteinExistence type="predicted"/>
<dbReference type="EMBL" id="JAUKUA010000004">
    <property type="protein sequence ID" value="KAK0716337.1"/>
    <property type="molecule type" value="Genomic_DNA"/>
</dbReference>
<keyword evidence="2" id="KW-1185">Reference proteome</keyword>
<sequence>MDTSIQLPPSSYIEYLARLAQSNPTFKWLHQFFKHRTKKPDSETIILDVENDGFKRQQPDINTLMNQPATVQIRLVLFRYTDIWNLDRDSLDDICYALDLDPWMVWSHFDHQFSYQGNPFDDNEPQDRDGPLPRQFLSSSRYLHISTVLDERYESILATFTSRLGNSQTIVLFQQESPIPYLRHFPFWRQEDSIHRLPKHPQQSQDGRLLSSQHYLDEIHSWAGTPILATALGNPVEFIIPFFRLILGRITQSTDKGWAEAWFALNPGLKELWDKTLSAEEEFHYSALMQVKYLARALPNLRRFCAIHKTSPSSMVDNALMDLPSHHRRCGAAMGRDGRPSRTTRGDASFGRVTKVDQICR</sequence>
<protein>
    <submittedName>
        <fullName evidence="1">Uncharacterized protein</fullName>
    </submittedName>
</protein>
<organism evidence="1 2">
    <name type="scientific">Lasiosphaeris hirsuta</name>
    <dbReference type="NCBI Taxonomy" id="260670"/>
    <lineage>
        <taxon>Eukaryota</taxon>
        <taxon>Fungi</taxon>
        <taxon>Dikarya</taxon>
        <taxon>Ascomycota</taxon>
        <taxon>Pezizomycotina</taxon>
        <taxon>Sordariomycetes</taxon>
        <taxon>Sordariomycetidae</taxon>
        <taxon>Sordariales</taxon>
        <taxon>Lasiosphaeriaceae</taxon>
        <taxon>Lasiosphaeris</taxon>
    </lineage>
</organism>
<accession>A0AA40AIA5</accession>
<evidence type="ECO:0000313" key="1">
    <source>
        <dbReference type="EMBL" id="KAK0716337.1"/>
    </source>
</evidence>
<evidence type="ECO:0000313" key="2">
    <source>
        <dbReference type="Proteomes" id="UP001172102"/>
    </source>
</evidence>
<name>A0AA40AIA5_9PEZI</name>
<dbReference type="Proteomes" id="UP001172102">
    <property type="component" value="Unassembled WGS sequence"/>
</dbReference>
<dbReference type="AlphaFoldDB" id="A0AA40AIA5"/>